<dbReference type="InterPro" id="IPR043138">
    <property type="entry name" value="GGT_lsub"/>
</dbReference>
<proteinExistence type="predicted"/>
<dbReference type="EMBL" id="JBHSMJ010000007">
    <property type="protein sequence ID" value="MFC5447392.1"/>
    <property type="molecule type" value="Genomic_DNA"/>
</dbReference>
<dbReference type="InterPro" id="IPR029055">
    <property type="entry name" value="Ntn_hydrolases_N"/>
</dbReference>
<dbReference type="RefSeq" id="WP_270884186.1">
    <property type="nucleotide sequence ID" value="NZ_JAQFVF010000065.1"/>
</dbReference>
<dbReference type="InterPro" id="IPR043137">
    <property type="entry name" value="GGT_ssub_C"/>
</dbReference>
<keyword evidence="2" id="KW-1185">Reference proteome</keyword>
<comment type="caution">
    <text evidence="1">The sequence shown here is derived from an EMBL/GenBank/DDBJ whole genome shotgun (WGS) entry which is preliminary data.</text>
</comment>
<evidence type="ECO:0000313" key="2">
    <source>
        <dbReference type="Proteomes" id="UP001596044"/>
    </source>
</evidence>
<dbReference type="InterPro" id="IPR052896">
    <property type="entry name" value="GGT-like_enzyme"/>
</dbReference>
<dbReference type="Gene3D" id="1.10.246.130">
    <property type="match status" value="1"/>
</dbReference>
<name>A0ABW0K408_9BACL</name>
<gene>
    <name evidence="1" type="ORF">ACFPOG_03930</name>
</gene>
<dbReference type="Pfam" id="PF01019">
    <property type="entry name" value="G_glu_transpept"/>
    <property type="match status" value="1"/>
</dbReference>
<dbReference type="SUPFAM" id="SSF56235">
    <property type="entry name" value="N-terminal nucleophile aminohydrolases (Ntn hydrolases)"/>
    <property type="match status" value="1"/>
</dbReference>
<protein>
    <submittedName>
        <fullName evidence="1">Gamma-glutamyltransferase family protein</fullName>
    </submittedName>
</protein>
<dbReference type="Proteomes" id="UP001596044">
    <property type="component" value="Unassembled WGS sequence"/>
</dbReference>
<evidence type="ECO:0000313" key="1">
    <source>
        <dbReference type="EMBL" id="MFC5447392.1"/>
    </source>
</evidence>
<dbReference type="PRINTS" id="PR01210">
    <property type="entry name" value="GGTRANSPTASE"/>
</dbReference>
<dbReference type="PANTHER" id="PTHR43881:SF1">
    <property type="entry name" value="GAMMA-GLUTAMYLTRANSPEPTIDASE (AFU_ORTHOLOGUE AFUA_4G13580)"/>
    <property type="match status" value="1"/>
</dbReference>
<dbReference type="Gene3D" id="3.60.20.40">
    <property type="match status" value="1"/>
</dbReference>
<sequence>MSMSYDSLWNPYPSQRMVTYARKGMVATTQPLAAQAGLDILKQGGNAIDAAIATAACLTVVEPNSNSIGGDSFALVWVDGKLHGLNASGPSPASISREKVLQLGHEKIPTYGMVPVTVPGTPAAWAALSERFGRLPLAEVLQPAIDYAENGFPVSPTISKYWKLGYDNISALGCSLFEPWLETFAPQGRTPGAGEMWRSPDHARTLREIAATKAESFYRGELAERIDAFFRQHGGFLTKGDLAAYRTEWADPIHVNYRGFEIWEMPPNGQGLVALIALNILKGLDFGAKDTLSTYHKQIEAVKLAYVDGLKYITDPRQMKVTVDQLLSERYAEERRALIGDEALLPMAGEPPKGGTVYLATADGDGNMVSFIQSHSGDFGAGVVIPGTGICMQNRGAGFSMDPEHDNVLEPGKKTYHTIIPGFITKDNQPVGPFGVMCGSIQPQAHVQVVMNAIDFHLNPQAALDAPRWRWLRGKMIEVEPQFPDHMAQALARKGHLVQRALDSGMFGRGQMIWRDPQTGVLAGGTEPRADGHVAAW</sequence>
<reference evidence="2" key="1">
    <citation type="journal article" date="2019" name="Int. J. Syst. Evol. Microbiol.">
        <title>The Global Catalogue of Microorganisms (GCM) 10K type strain sequencing project: providing services to taxonomists for standard genome sequencing and annotation.</title>
        <authorList>
            <consortium name="The Broad Institute Genomics Platform"/>
            <consortium name="The Broad Institute Genome Sequencing Center for Infectious Disease"/>
            <person name="Wu L."/>
            <person name="Ma J."/>
        </authorList>
    </citation>
    <scope>NUCLEOTIDE SEQUENCE [LARGE SCALE GENOMIC DNA]</scope>
    <source>
        <strain evidence="2">KACC 11904</strain>
    </source>
</reference>
<accession>A0ABW0K408</accession>
<organism evidence="1 2">
    <name type="scientific">Paenibacillus aestuarii</name>
    <dbReference type="NCBI Taxonomy" id="516965"/>
    <lineage>
        <taxon>Bacteria</taxon>
        <taxon>Bacillati</taxon>
        <taxon>Bacillota</taxon>
        <taxon>Bacilli</taxon>
        <taxon>Bacillales</taxon>
        <taxon>Paenibacillaceae</taxon>
        <taxon>Paenibacillus</taxon>
    </lineage>
</organism>
<dbReference type="PANTHER" id="PTHR43881">
    <property type="entry name" value="GAMMA-GLUTAMYLTRANSPEPTIDASE (AFU_ORTHOLOGUE AFUA_4G13580)"/>
    <property type="match status" value="1"/>
</dbReference>